<dbReference type="InterPro" id="IPR001228">
    <property type="entry name" value="IspD"/>
</dbReference>
<comment type="pathway">
    <text evidence="1">Isoprenoid biosynthesis; isopentenyl diphosphate biosynthesis via DXP pathway; isopentenyl diphosphate from 1-deoxy-D-xylulose 5-phosphate: step 2/6.</text>
</comment>
<dbReference type="PROSITE" id="PS01295">
    <property type="entry name" value="ISPD"/>
    <property type="match status" value="1"/>
</dbReference>
<evidence type="ECO:0000256" key="5">
    <source>
        <dbReference type="ARBA" id="ARBA00022695"/>
    </source>
</evidence>
<dbReference type="FunFam" id="3.90.550.10:FF:000003">
    <property type="entry name" value="2-C-methyl-D-erythritol 4-phosphate cytidylyltransferase"/>
    <property type="match status" value="1"/>
</dbReference>
<dbReference type="InterPro" id="IPR018294">
    <property type="entry name" value="ISPD_synthase_CS"/>
</dbReference>
<dbReference type="InterPro" id="IPR034683">
    <property type="entry name" value="IspD/TarI"/>
</dbReference>
<dbReference type="HAMAP" id="MF_00108">
    <property type="entry name" value="IspD"/>
    <property type="match status" value="1"/>
</dbReference>
<organism evidence="7">
    <name type="scientific">hydrothermal vent metagenome</name>
    <dbReference type="NCBI Taxonomy" id="652676"/>
    <lineage>
        <taxon>unclassified sequences</taxon>
        <taxon>metagenomes</taxon>
        <taxon>ecological metagenomes</taxon>
    </lineage>
</organism>
<protein>
    <recommendedName>
        <fullName evidence="3">2-C-methyl-D-erythritol 4-phosphate cytidylyltransferase</fullName>
        <ecNumber evidence="3">2.7.7.60</ecNumber>
    </recommendedName>
</protein>
<dbReference type="PANTHER" id="PTHR32125">
    <property type="entry name" value="2-C-METHYL-D-ERYTHRITOL 4-PHOSPHATE CYTIDYLYLTRANSFERASE, CHLOROPLASTIC"/>
    <property type="match status" value="1"/>
</dbReference>
<dbReference type="UniPathway" id="UPA00056">
    <property type="reaction ID" value="UER00093"/>
</dbReference>
<dbReference type="Gene3D" id="3.90.550.10">
    <property type="entry name" value="Spore Coat Polysaccharide Biosynthesis Protein SpsA, Chain A"/>
    <property type="match status" value="1"/>
</dbReference>
<name>A0A3B1BZY3_9ZZZZ</name>
<keyword evidence="6" id="KW-0414">Isoprene biosynthesis</keyword>
<dbReference type="InterPro" id="IPR050088">
    <property type="entry name" value="IspD/TarI_cytidylyltransf_bact"/>
</dbReference>
<evidence type="ECO:0000256" key="2">
    <source>
        <dbReference type="ARBA" id="ARBA00009789"/>
    </source>
</evidence>
<dbReference type="PANTHER" id="PTHR32125:SF4">
    <property type="entry name" value="2-C-METHYL-D-ERYTHRITOL 4-PHOSPHATE CYTIDYLYLTRANSFERASE, CHLOROPLASTIC"/>
    <property type="match status" value="1"/>
</dbReference>
<dbReference type="NCBIfam" id="TIGR00453">
    <property type="entry name" value="ispD"/>
    <property type="match status" value="1"/>
</dbReference>
<keyword evidence="5 7" id="KW-0548">Nucleotidyltransferase</keyword>
<reference evidence="7" key="1">
    <citation type="submission" date="2018-06" db="EMBL/GenBank/DDBJ databases">
        <authorList>
            <person name="Zhirakovskaya E."/>
        </authorList>
    </citation>
    <scope>NUCLEOTIDE SEQUENCE</scope>
</reference>
<dbReference type="GO" id="GO:0019288">
    <property type="term" value="P:isopentenyl diphosphate biosynthetic process, methylerythritol 4-phosphate pathway"/>
    <property type="evidence" value="ECO:0007669"/>
    <property type="project" value="UniProtKB-UniPathway"/>
</dbReference>
<dbReference type="GO" id="GO:0050518">
    <property type="term" value="F:2-C-methyl-D-erythritol 4-phosphate cytidylyltransferase activity"/>
    <property type="evidence" value="ECO:0007669"/>
    <property type="project" value="UniProtKB-EC"/>
</dbReference>
<keyword evidence="4 7" id="KW-0808">Transferase</keyword>
<evidence type="ECO:0000256" key="6">
    <source>
        <dbReference type="ARBA" id="ARBA00023229"/>
    </source>
</evidence>
<proteinExistence type="inferred from homology"/>
<accession>A0A3B1BZY3</accession>
<comment type="similarity">
    <text evidence="2">Belongs to the IspD/TarI cytidylyltransferase family. IspD subfamily.</text>
</comment>
<evidence type="ECO:0000313" key="7">
    <source>
        <dbReference type="EMBL" id="VAX16210.1"/>
    </source>
</evidence>
<dbReference type="CDD" id="cd02516">
    <property type="entry name" value="CDP-ME_synthetase"/>
    <property type="match status" value="1"/>
</dbReference>
<dbReference type="Pfam" id="PF01128">
    <property type="entry name" value="IspD"/>
    <property type="match status" value="1"/>
</dbReference>
<dbReference type="EC" id="2.7.7.60" evidence="3"/>
<evidence type="ECO:0000256" key="1">
    <source>
        <dbReference type="ARBA" id="ARBA00004787"/>
    </source>
</evidence>
<dbReference type="EMBL" id="UOGE01000004">
    <property type="protein sequence ID" value="VAX16210.1"/>
    <property type="molecule type" value="Genomic_DNA"/>
</dbReference>
<sequence>MKTVAIIPAAGSGARMGATMKKQFLLLGGKPLLAHTALNVASCKQIDAIILVAPGDELDNCQSEIVEKYKIDKVILVIEGGLTRNESVSIGFDNLPGGTDYVLVHDGARPFVTERMVNDVIALSQKYGAATVAIRVVDTLKKVKEGIIQSSMSRDDVVRIQTPQCFRRDVLQHGLATASRAGLVNTDESSIVERLGLDVHIAEGSETNIKITTYDDLKIAEALLGMYS</sequence>
<gene>
    <name evidence="7" type="ORF">MNBD_NITROSPINAE02-310</name>
</gene>
<dbReference type="AlphaFoldDB" id="A0A3B1BZY3"/>
<evidence type="ECO:0000256" key="4">
    <source>
        <dbReference type="ARBA" id="ARBA00022679"/>
    </source>
</evidence>
<evidence type="ECO:0000256" key="3">
    <source>
        <dbReference type="ARBA" id="ARBA00012526"/>
    </source>
</evidence>
<dbReference type="SUPFAM" id="SSF53448">
    <property type="entry name" value="Nucleotide-diphospho-sugar transferases"/>
    <property type="match status" value="1"/>
</dbReference>
<dbReference type="InterPro" id="IPR029044">
    <property type="entry name" value="Nucleotide-diphossugar_trans"/>
</dbReference>